<name>A0ABW2BFR8_9HYPH</name>
<dbReference type="InterPro" id="IPR046668">
    <property type="entry name" value="DUF6538"/>
</dbReference>
<dbReference type="SUPFAM" id="SSF56349">
    <property type="entry name" value="DNA breaking-rejoining enzymes"/>
    <property type="match status" value="1"/>
</dbReference>
<dbReference type="InterPro" id="IPR010998">
    <property type="entry name" value="Integrase_recombinase_N"/>
</dbReference>
<keyword evidence="4" id="KW-0233">DNA recombination</keyword>
<dbReference type="Proteomes" id="UP001596292">
    <property type="component" value="Unassembled WGS sequence"/>
</dbReference>
<evidence type="ECO:0000256" key="5">
    <source>
        <dbReference type="PROSITE-ProRule" id="PRU01248"/>
    </source>
</evidence>
<feature type="domain" description="Core-binding (CB)" evidence="7">
    <location>
        <begin position="228"/>
        <end position="308"/>
    </location>
</feature>
<dbReference type="InterPro" id="IPR013762">
    <property type="entry name" value="Integrase-like_cat_sf"/>
</dbReference>
<dbReference type="PANTHER" id="PTHR30349:SF41">
    <property type="entry name" value="INTEGRASE_RECOMBINASE PROTEIN MJ0367-RELATED"/>
    <property type="match status" value="1"/>
</dbReference>
<evidence type="ECO:0000259" key="6">
    <source>
        <dbReference type="PROSITE" id="PS51898"/>
    </source>
</evidence>
<dbReference type="PROSITE" id="PS51900">
    <property type="entry name" value="CB"/>
    <property type="match status" value="1"/>
</dbReference>
<keyword evidence="2" id="KW-0229">DNA integration</keyword>
<dbReference type="PANTHER" id="PTHR30349">
    <property type="entry name" value="PHAGE INTEGRASE-RELATED"/>
    <property type="match status" value="1"/>
</dbReference>
<evidence type="ECO:0000256" key="2">
    <source>
        <dbReference type="ARBA" id="ARBA00022908"/>
    </source>
</evidence>
<keyword evidence="3 5" id="KW-0238">DNA-binding</keyword>
<evidence type="ECO:0000256" key="3">
    <source>
        <dbReference type="ARBA" id="ARBA00023125"/>
    </source>
</evidence>
<proteinExistence type="inferred from homology"/>
<comment type="caution">
    <text evidence="8">The sequence shown here is derived from an EMBL/GenBank/DDBJ whole genome shotgun (WGS) entry which is preliminary data.</text>
</comment>
<dbReference type="InterPro" id="IPR050090">
    <property type="entry name" value="Tyrosine_recombinase_XerCD"/>
</dbReference>
<evidence type="ECO:0000256" key="4">
    <source>
        <dbReference type="ARBA" id="ARBA00023172"/>
    </source>
</evidence>
<dbReference type="Pfam" id="PF20172">
    <property type="entry name" value="DUF6538"/>
    <property type="match status" value="1"/>
</dbReference>
<organism evidence="8 9">
    <name type="scientific">Methylobacterium komagatae</name>
    <dbReference type="NCBI Taxonomy" id="374425"/>
    <lineage>
        <taxon>Bacteria</taxon>
        <taxon>Pseudomonadati</taxon>
        <taxon>Pseudomonadota</taxon>
        <taxon>Alphaproteobacteria</taxon>
        <taxon>Hyphomicrobiales</taxon>
        <taxon>Methylobacteriaceae</taxon>
        <taxon>Methylobacterium</taxon>
    </lineage>
</organism>
<keyword evidence="9" id="KW-1185">Reference proteome</keyword>
<evidence type="ECO:0000259" key="7">
    <source>
        <dbReference type="PROSITE" id="PS51900"/>
    </source>
</evidence>
<dbReference type="Gene3D" id="1.10.150.130">
    <property type="match status" value="1"/>
</dbReference>
<comment type="similarity">
    <text evidence="1">Belongs to the 'phage' integrase family.</text>
</comment>
<dbReference type="Gene3D" id="1.10.443.10">
    <property type="entry name" value="Intergrase catalytic core"/>
    <property type="match status" value="1"/>
</dbReference>
<dbReference type="InterPro" id="IPR002104">
    <property type="entry name" value="Integrase_catalytic"/>
</dbReference>
<dbReference type="EMBL" id="JBHSWN010000001">
    <property type="protein sequence ID" value="MFC6788276.1"/>
    <property type="molecule type" value="Genomic_DNA"/>
</dbReference>
<evidence type="ECO:0000256" key="1">
    <source>
        <dbReference type="ARBA" id="ARBA00008857"/>
    </source>
</evidence>
<evidence type="ECO:0000313" key="9">
    <source>
        <dbReference type="Proteomes" id="UP001596292"/>
    </source>
</evidence>
<dbReference type="InterPro" id="IPR011010">
    <property type="entry name" value="DNA_brk_join_enz"/>
</dbReference>
<dbReference type="CDD" id="cd01184">
    <property type="entry name" value="INT_C_like_1"/>
    <property type="match status" value="1"/>
</dbReference>
<sequence length="528" mass="57951">MTLQMPRPMKRKGTSNHQLVQRIPADILGKVIGLSLTIPLGDTSVHKVISARDKDVRVSLRTNDPQEAKARQAQAVAYLEAVWRSVREGPRRLSHKETLAIAGEVYRALAETLEDDPGEAAKWARIEADNARAEMGQYGRAALMILSDEDRRIRSIEERVGGFSDSFLSRRSLVIDHDSRVRLNEQVLTALRQANLVLMKRAEGDYTPDPQAGRFPSFPEMKTGEKGVSLLTLFDGYAKERRPAQSTVDQWRKHCETFIGFMGKDDAGQVSKADVVRWKDSLVAAGGAPKTINDAKLAALRVAFEWGVKNVHVATNPAAGVAVAHRKRPDERMLGFTDAEAEAILKAASRETRPAIRWIPLLCAATGARVGEMAQLRAEDVVVQDGIHALRITAEAGSLKNLGSERVVPIHPALIEAGFLAFTGAAKGPLFFNPTRRKADAKKPPHKIVAKNVAAWVQGLGLEVGRAHRKDPSHAWRHRFKTLARAARINDSVADAIVGHAADSVAKAYGTVTLETMKEAIERMPLPR</sequence>
<dbReference type="RefSeq" id="WP_378966121.1">
    <property type="nucleotide sequence ID" value="NZ_JBHSWN010000001.1"/>
</dbReference>
<protein>
    <submittedName>
        <fullName evidence="8">Tyrosine-type recombinase/integrase</fullName>
    </submittedName>
</protein>
<dbReference type="PROSITE" id="PS51898">
    <property type="entry name" value="TYR_RECOMBINASE"/>
    <property type="match status" value="1"/>
</dbReference>
<accession>A0ABW2BFR8</accession>
<gene>
    <name evidence="8" type="ORF">ACFQE0_00685</name>
</gene>
<dbReference type="Pfam" id="PF00589">
    <property type="entry name" value="Phage_integrase"/>
    <property type="match status" value="1"/>
</dbReference>
<dbReference type="InterPro" id="IPR044068">
    <property type="entry name" value="CB"/>
</dbReference>
<evidence type="ECO:0000313" key="8">
    <source>
        <dbReference type="EMBL" id="MFC6788276.1"/>
    </source>
</evidence>
<feature type="domain" description="Tyr recombinase" evidence="6">
    <location>
        <begin position="331"/>
        <end position="522"/>
    </location>
</feature>
<reference evidence="9" key="1">
    <citation type="journal article" date="2019" name="Int. J. Syst. Evol. Microbiol.">
        <title>The Global Catalogue of Microorganisms (GCM) 10K type strain sequencing project: providing services to taxonomists for standard genome sequencing and annotation.</title>
        <authorList>
            <consortium name="The Broad Institute Genomics Platform"/>
            <consortium name="The Broad Institute Genome Sequencing Center for Infectious Disease"/>
            <person name="Wu L."/>
            <person name="Ma J."/>
        </authorList>
    </citation>
    <scope>NUCLEOTIDE SEQUENCE [LARGE SCALE GENOMIC DNA]</scope>
    <source>
        <strain evidence="9">CCUG 48316</strain>
    </source>
</reference>